<proteinExistence type="predicted"/>
<evidence type="ECO:0000313" key="3">
    <source>
        <dbReference type="EMBL" id="APZ91180.1"/>
    </source>
</evidence>
<dbReference type="SUPFAM" id="SSF50998">
    <property type="entry name" value="Quinoprotein alcohol dehydrogenase-like"/>
    <property type="match status" value="1"/>
</dbReference>
<dbReference type="AlphaFoldDB" id="A0A1P8WAT7"/>
<keyword evidence="1" id="KW-0732">Signal</keyword>
<gene>
    <name evidence="3" type="ORF">Fuma_00766</name>
</gene>
<evidence type="ECO:0000259" key="2">
    <source>
        <dbReference type="Pfam" id="PF13360"/>
    </source>
</evidence>
<dbReference type="InterPro" id="IPR018391">
    <property type="entry name" value="PQQ_b-propeller_rpt"/>
</dbReference>
<evidence type="ECO:0000256" key="1">
    <source>
        <dbReference type="SAM" id="SignalP"/>
    </source>
</evidence>
<accession>A0A1P8WAT7</accession>
<dbReference type="Gene3D" id="2.130.10.10">
    <property type="entry name" value="YVTN repeat-like/Quinoprotein amine dehydrogenase"/>
    <property type="match status" value="1"/>
</dbReference>
<dbReference type="Proteomes" id="UP000187735">
    <property type="component" value="Chromosome"/>
</dbReference>
<name>A0A1P8WAT7_9PLAN</name>
<protein>
    <submittedName>
        <fullName evidence="3">Outer membrane biogenesis protein</fullName>
    </submittedName>
</protein>
<dbReference type="SMART" id="SM00564">
    <property type="entry name" value="PQQ"/>
    <property type="match status" value="4"/>
</dbReference>
<reference evidence="3 4" key="1">
    <citation type="journal article" date="2016" name="Front. Microbiol.">
        <title>Fuerstia marisgermanicae gen. nov., sp. nov., an Unusual Member of the Phylum Planctomycetes from the German Wadden Sea.</title>
        <authorList>
            <person name="Kohn T."/>
            <person name="Heuer A."/>
            <person name="Jogler M."/>
            <person name="Vollmers J."/>
            <person name="Boedeker C."/>
            <person name="Bunk B."/>
            <person name="Rast P."/>
            <person name="Borchert D."/>
            <person name="Glockner I."/>
            <person name="Freese H.M."/>
            <person name="Klenk H.P."/>
            <person name="Overmann J."/>
            <person name="Kaster A.K."/>
            <person name="Rohde M."/>
            <person name="Wiegand S."/>
            <person name="Jogler C."/>
        </authorList>
    </citation>
    <scope>NUCLEOTIDE SEQUENCE [LARGE SCALE GENOMIC DNA]</scope>
    <source>
        <strain evidence="3 4">NH11</strain>
    </source>
</reference>
<keyword evidence="4" id="KW-1185">Reference proteome</keyword>
<feature type="signal peptide" evidence="1">
    <location>
        <begin position="1"/>
        <end position="22"/>
    </location>
</feature>
<dbReference type="OrthoDB" id="244732at2"/>
<feature type="domain" description="Pyrrolo-quinoline quinone repeat" evidence="2">
    <location>
        <begin position="88"/>
        <end position="324"/>
    </location>
</feature>
<dbReference type="PANTHER" id="PTHR34512">
    <property type="entry name" value="CELL SURFACE PROTEIN"/>
    <property type="match status" value="1"/>
</dbReference>
<dbReference type="EMBL" id="CP017641">
    <property type="protein sequence ID" value="APZ91180.1"/>
    <property type="molecule type" value="Genomic_DNA"/>
</dbReference>
<dbReference type="InterPro" id="IPR011047">
    <property type="entry name" value="Quinoprotein_ADH-like_sf"/>
</dbReference>
<dbReference type="PANTHER" id="PTHR34512:SF30">
    <property type="entry name" value="OUTER MEMBRANE PROTEIN ASSEMBLY FACTOR BAMB"/>
    <property type="match status" value="1"/>
</dbReference>
<dbReference type="KEGG" id="fmr:Fuma_00766"/>
<dbReference type="InterPro" id="IPR002372">
    <property type="entry name" value="PQQ_rpt_dom"/>
</dbReference>
<sequence length="420" mass="45466" precursor="true">MLRFLPVKSVLIVSAFCSGALATDWTEFRGPNGQGHADFQDLPVTWSETENVAWKVPVSGIGWSSPVVSAGRIFLTTAVEDSSEHSLRVISLDAASGKEQWNVEVFRQAGDVKMHSKNSHASPTAIVEGDRLFVHFGPHGTACLTIDGDIEWKNDKLTYAPVHGNGGSPAISGNVMIICCDGSDNRFVVGLDKNTGKEVWRTERELDPSRGFSFSTPTIINAEGRSMAICPGSGGVWAYDPESGKQLWRVAYGEGYSVVPRPVFGHGLVYVCSGFGDGQLIAIDPTGSGDVTESHVKWKTKKGVPKSPSVLLVGDEIYMVDDKGIATCLDAVSGKQHWQERLGGGFSASPTYADGRIYFQNETGETTVVRPGTKYEEIAKNKIGDGKLRTFASFAFVDNAILLRNETHLYRLQKTEAAGQ</sequence>
<dbReference type="InterPro" id="IPR015943">
    <property type="entry name" value="WD40/YVTN_repeat-like_dom_sf"/>
</dbReference>
<dbReference type="Gene3D" id="2.40.10.480">
    <property type="match status" value="1"/>
</dbReference>
<dbReference type="RefSeq" id="WP_077022980.1">
    <property type="nucleotide sequence ID" value="NZ_CP017641.1"/>
</dbReference>
<feature type="chain" id="PRO_5012862804" evidence="1">
    <location>
        <begin position="23"/>
        <end position="420"/>
    </location>
</feature>
<evidence type="ECO:0000313" key="4">
    <source>
        <dbReference type="Proteomes" id="UP000187735"/>
    </source>
</evidence>
<dbReference type="STRING" id="1891926.Fuma_00766"/>
<dbReference type="Pfam" id="PF13360">
    <property type="entry name" value="PQQ_2"/>
    <property type="match status" value="1"/>
</dbReference>
<organism evidence="3 4">
    <name type="scientific">Fuerstiella marisgermanici</name>
    <dbReference type="NCBI Taxonomy" id="1891926"/>
    <lineage>
        <taxon>Bacteria</taxon>
        <taxon>Pseudomonadati</taxon>
        <taxon>Planctomycetota</taxon>
        <taxon>Planctomycetia</taxon>
        <taxon>Planctomycetales</taxon>
        <taxon>Planctomycetaceae</taxon>
        <taxon>Fuerstiella</taxon>
    </lineage>
</organism>